<proteinExistence type="predicted"/>
<dbReference type="InterPro" id="IPR040162">
    <property type="entry name" value="MGST1-like"/>
</dbReference>
<comment type="subunit">
    <text evidence="10">Homotrimer; The trimer binds only one molecule of glutathione.</text>
</comment>
<keyword evidence="6" id="KW-0256">Endoplasmic reticulum</keyword>
<evidence type="ECO:0000256" key="1">
    <source>
        <dbReference type="ARBA" id="ARBA00003701"/>
    </source>
</evidence>
<keyword evidence="4" id="KW-0808">Transferase</keyword>
<evidence type="ECO:0000256" key="3">
    <source>
        <dbReference type="ARBA" id="ARBA00012452"/>
    </source>
</evidence>
<feature type="transmembrane region" description="Helical" evidence="13">
    <location>
        <begin position="68"/>
        <end position="84"/>
    </location>
</feature>
<feature type="transmembrane region" description="Helical" evidence="13">
    <location>
        <begin position="118"/>
        <end position="139"/>
    </location>
</feature>
<dbReference type="STRING" id="1874317.BKP64_07555"/>
<comment type="subcellular location">
    <subcellularLocation>
        <location evidence="2">Endoplasmic reticulum membrane</location>
        <topology evidence="2">Multi-pass membrane protein</topology>
    </subcellularLocation>
</comment>
<sequence>MDQAEYWYTVASVLLFFKMFAISAYQGFHRIGKLTFKNPEDAAFVRREAAEEELPQVQRAARAWLNDLENIPIFLALGVAYIWVGATPGWAVWLFSIFTGARYLHTLFYLCGIQPWRTVAYAVGVVCMFTMSIQILLALP</sequence>
<accession>A0A1D9GK68</accession>
<dbReference type="AlphaFoldDB" id="A0A1D9GK68"/>
<dbReference type="PANTHER" id="PTHR10689:SF6">
    <property type="entry name" value="MICROSOMAL GLUTATHIONE S-TRANSFERASE 1"/>
    <property type="match status" value="1"/>
</dbReference>
<protein>
    <recommendedName>
        <fullName evidence="11">Microsomal glutathione S-transferase 1</fullName>
        <ecNumber evidence="3">2.5.1.18</ecNumber>
    </recommendedName>
</protein>
<dbReference type="PANTHER" id="PTHR10689">
    <property type="entry name" value="MICROSOMAL GLUTATHIONE S-TRANSFERASE 1"/>
    <property type="match status" value="1"/>
</dbReference>
<dbReference type="InterPro" id="IPR001129">
    <property type="entry name" value="Membr-assoc_MAPEG"/>
</dbReference>
<comment type="catalytic activity">
    <reaction evidence="12">
        <text>RX + glutathione = an S-substituted glutathione + a halide anion + H(+)</text>
        <dbReference type="Rhea" id="RHEA:16437"/>
        <dbReference type="ChEBI" id="CHEBI:15378"/>
        <dbReference type="ChEBI" id="CHEBI:16042"/>
        <dbReference type="ChEBI" id="CHEBI:17792"/>
        <dbReference type="ChEBI" id="CHEBI:57925"/>
        <dbReference type="ChEBI" id="CHEBI:90779"/>
        <dbReference type="EC" id="2.5.1.18"/>
    </reaction>
    <physiologicalReaction direction="left-to-right" evidence="12">
        <dbReference type="Rhea" id="RHEA:16438"/>
    </physiologicalReaction>
</comment>
<comment type="function">
    <text evidence="1">Conjugation of reduced glutathione to a wide number of exogenous and endogenous hydrophobic electrophiles.</text>
</comment>
<feature type="transmembrane region" description="Helical" evidence="13">
    <location>
        <begin position="6"/>
        <end position="28"/>
    </location>
</feature>
<reference evidence="14 15" key="1">
    <citation type="submission" date="2016-10" db="EMBL/GenBank/DDBJ databases">
        <title>Marinobacter salinus sp. nov., a moderately halophilic bacterium isolated from a tidal flat environment.</title>
        <authorList>
            <person name="Park S.-J."/>
        </authorList>
    </citation>
    <scope>NUCLEOTIDE SEQUENCE [LARGE SCALE GENOMIC DNA]</scope>
    <source>
        <strain evidence="14 15">Hb8</strain>
    </source>
</reference>
<dbReference type="RefSeq" id="WP_070968076.1">
    <property type="nucleotide sequence ID" value="NZ_CP017715.1"/>
</dbReference>
<keyword evidence="15" id="KW-1185">Reference proteome</keyword>
<evidence type="ECO:0000256" key="4">
    <source>
        <dbReference type="ARBA" id="ARBA00022679"/>
    </source>
</evidence>
<evidence type="ECO:0000256" key="12">
    <source>
        <dbReference type="ARBA" id="ARBA00049385"/>
    </source>
</evidence>
<keyword evidence="9 13" id="KW-0472">Membrane</keyword>
<dbReference type="EMBL" id="CP017715">
    <property type="protein sequence ID" value="AOY88037.1"/>
    <property type="molecule type" value="Genomic_DNA"/>
</dbReference>
<dbReference type="Gene3D" id="1.20.120.550">
    <property type="entry name" value="Membrane associated eicosanoid/glutathione metabolism-like domain"/>
    <property type="match status" value="1"/>
</dbReference>
<keyword evidence="7 13" id="KW-1133">Transmembrane helix</keyword>
<organism evidence="14 15">
    <name type="scientific">Marinobacter salinus</name>
    <dbReference type="NCBI Taxonomy" id="1874317"/>
    <lineage>
        <taxon>Bacteria</taxon>
        <taxon>Pseudomonadati</taxon>
        <taxon>Pseudomonadota</taxon>
        <taxon>Gammaproteobacteria</taxon>
        <taxon>Pseudomonadales</taxon>
        <taxon>Marinobacteraceae</taxon>
        <taxon>Marinobacter</taxon>
    </lineage>
</organism>
<dbReference type="InterPro" id="IPR023352">
    <property type="entry name" value="MAPEG-like_dom_sf"/>
</dbReference>
<dbReference type="KEGG" id="msq:BKP64_07555"/>
<keyword evidence="8" id="KW-0007">Acetylation</keyword>
<dbReference type="Pfam" id="PF01124">
    <property type="entry name" value="MAPEG"/>
    <property type="match status" value="1"/>
</dbReference>
<evidence type="ECO:0000256" key="9">
    <source>
        <dbReference type="ARBA" id="ARBA00023136"/>
    </source>
</evidence>
<evidence type="ECO:0000256" key="5">
    <source>
        <dbReference type="ARBA" id="ARBA00022692"/>
    </source>
</evidence>
<gene>
    <name evidence="14" type="ORF">BKP64_07555</name>
</gene>
<dbReference type="GO" id="GO:0016020">
    <property type="term" value="C:membrane"/>
    <property type="evidence" value="ECO:0007669"/>
    <property type="project" value="InterPro"/>
</dbReference>
<keyword evidence="5 13" id="KW-0812">Transmembrane</keyword>
<evidence type="ECO:0000256" key="10">
    <source>
        <dbReference type="ARBA" id="ARBA00038540"/>
    </source>
</evidence>
<dbReference type="OrthoDB" id="6365081at2"/>
<evidence type="ECO:0000256" key="11">
    <source>
        <dbReference type="ARBA" id="ARBA00039397"/>
    </source>
</evidence>
<dbReference type="SUPFAM" id="SSF161084">
    <property type="entry name" value="MAPEG domain-like"/>
    <property type="match status" value="1"/>
</dbReference>
<dbReference type="GO" id="GO:0004364">
    <property type="term" value="F:glutathione transferase activity"/>
    <property type="evidence" value="ECO:0007669"/>
    <property type="project" value="UniProtKB-EC"/>
</dbReference>
<evidence type="ECO:0000256" key="8">
    <source>
        <dbReference type="ARBA" id="ARBA00022990"/>
    </source>
</evidence>
<evidence type="ECO:0000256" key="6">
    <source>
        <dbReference type="ARBA" id="ARBA00022824"/>
    </source>
</evidence>
<evidence type="ECO:0000313" key="14">
    <source>
        <dbReference type="EMBL" id="AOY88037.1"/>
    </source>
</evidence>
<evidence type="ECO:0000313" key="15">
    <source>
        <dbReference type="Proteomes" id="UP000177445"/>
    </source>
</evidence>
<evidence type="ECO:0000256" key="2">
    <source>
        <dbReference type="ARBA" id="ARBA00004477"/>
    </source>
</evidence>
<dbReference type="EC" id="2.5.1.18" evidence="3"/>
<name>A0A1D9GK68_9GAMM</name>
<evidence type="ECO:0000256" key="13">
    <source>
        <dbReference type="SAM" id="Phobius"/>
    </source>
</evidence>
<evidence type="ECO:0000256" key="7">
    <source>
        <dbReference type="ARBA" id="ARBA00022989"/>
    </source>
</evidence>
<dbReference type="Proteomes" id="UP000177445">
    <property type="component" value="Chromosome"/>
</dbReference>